<dbReference type="HAMAP" id="MF_00159">
    <property type="entry name" value="IspG"/>
    <property type="match status" value="1"/>
</dbReference>
<dbReference type="FunFam" id="3.30.413.10:FF:000006">
    <property type="entry name" value="4-hydroxy-3-methylbut-2-en-1-yl diphosphate synthase (flavodoxin)"/>
    <property type="match status" value="1"/>
</dbReference>
<comment type="caution">
    <text evidence="17">The sequence shown here is derived from an EMBL/GenBank/DDBJ whole genome shotgun (WGS) entry which is preliminary data.</text>
</comment>
<evidence type="ECO:0000256" key="5">
    <source>
        <dbReference type="ARBA" id="ARBA00023004"/>
    </source>
</evidence>
<evidence type="ECO:0000256" key="3">
    <source>
        <dbReference type="ARBA" id="ARBA00022723"/>
    </source>
</evidence>
<dbReference type="InterPro" id="IPR045854">
    <property type="entry name" value="NO2/SO3_Rdtase_4Fe4S_sf"/>
</dbReference>
<dbReference type="Proteomes" id="UP000751190">
    <property type="component" value="Unassembled WGS sequence"/>
</dbReference>
<accession>A0A8J5XID9</accession>
<dbReference type="GO" id="GO:0051539">
    <property type="term" value="F:4 iron, 4 sulfur cluster binding"/>
    <property type="evidence" value="ECO:0007669"/>
    <property type="project" value="UniProtKB-KW"/>
</dbReference>
<feature type="chain" id="PRO_5035197836" description="4-hydroxy-3-methylbut-2-en-1-yl diphosphate synthase (ferredoxin), chloroplastic" evidence="14">
    <location>
        <begin position="20"/>
        <end position="723"/>
    </location>
</feature>
<dbReference type="SUPFAM" id="SSF56014">
    <property type="entry name" value="Nitrite and sulphite reductase 4Fe-4S domain-like"/>
    <property type="match status" value="1"/>
</dbReference>
<sequence>MPAGLRIALLSCVLAHAAGLRAGGGRAAARVRASAARVHMGASPAPRYCESVYTPTRRPTRTVWVGKVPIGSEHPIAIQTMTTTDTRDVEASVEQIIRCADAGADLVRLTVQGMQEARACALIKARLLERGYETPLVADIHFAPKVALLVAESFDKIRVNPGNFMDGRKTFEEKSYDDETAYARELEAIEELFTPLVLKCKELGRAMRIGTNHGSLSARTLGKFGDTPAGMVESAFEFARICRKLDYHNFVFSMKASNPLVMAAAYRLLAAEMYKEGWDYPLHLGVTEAGEGEDGRIKSAIGIGSLLQDGLGDTVRVSLTEDPEFEMGPCTILRDAAQRALATPSGVRAYAETSRDFTSYERRRGTLPEQRERDGDFDMRGLLHRDGSVLLHVTRDELRSPAALYTALGCKTAVGFPFKDIATVDSIVLDAPPTADDADARLTLRRLQTAGVGVLAPAAALGAAPIDGAVAIYDLAAIGAAGGALPALPAGALRAAVRVDGSEDDELLLSLARLDAAMIILDVATPLSRVHASRRVFEMLARSKCAAPVILAGTFETPSAEELTIAVGMQLGSLLVDGLGDGVLVSAPRAARTAELRPLSFALLQGSRMRNTKTEFVSCPSCGRTLFDLQTVTAEIAARTGHLPGVAIAVMGCIVNGPGEMADADFGYVGGAPGKIDLYVGKDVVKRAIPMEQACEELVQLIKDNGRWVEKEPAEAEAVAVAA</sequence>
<comment type="cofactor">
    <cofactor evidence="1">
        <name>[4Fe-4S] cluster</name>
        <dbReference type="ChEBI" id="CHEBI:49883"/>
    </cofactor>
</comment>
<gene>
    <name evidence="17" type="ORF">KFE25_010095</name>
</gene>
<evidence type="ECO:0000256" key="11">
    <source>
        <dbReference type="ARBA" id="ARBA00067018"/>
    </source>
</evidence>
<evidence type="ECO:0000256" key="2">
    <source>
        <dbReference type="ARBA" id="ARBA00022485"/>
    </source>
</evidence>
<evidence type="ECO:0000256" key="1">
    <source>
        <dbReference type="ARBA" id="ARBA00001966"/>
    </source>
</evidence>
<dbReference type="InterPro" id="IPR017178">
    <property type="entry name" value="IspG_atypical"/>
</dbReference>
<proteinExistence type="inferred from homology"/>
<dbReference type="EMBL" id="JAGTXO010000012">
    <property type="protein sequence ID" value="KAG8464727.1"/>
    <property type="molecule type" value="Genomic_DNA"/>
</dbReference>
<evidence type="ECO:0000256" key="8">
    <source>
        <dbReference type="ARBA" id="ARBA00051119"/>
    </source>
</evidence>
<keyword evidence="2" id="KW-0004">4Fe-4S</keyword>
<comment type="pathway">
    <text evidence="9">Isoprenoid biosynthesis; isopentenyl diphosphate biosynthesis via DXP pathway; isopentenyl diphosphate from 1-deoxy-D-xylulose 5-phosphate: step 5/6.</text>
</comment>
<dbReference type="FunFam" id="3.20.20.20:FF:000005">
    <property type="entry name" value="4-hydroxy-3-methylbut-2-en-1-yl diphosphate synthase (flavodoxin)"/>
    <property type="match status" value="1"/>
</dbReference>
<dbReference type="InterPro" id="IPR058579">
    <property type="entry name" value="IspG_C"/>
</dbReference>
<dbReference type="PIRSF" id="PIRSF037336">
    <property type="entry name" value="IspG_like"/>
    <property type="match status" value="1"/>
</dbReference>
<evidence type="ECO:0000259" key="16">
    <source>
        <dbReference type="Pfam" id="PF26540"/>
    </source>
</evidence>
<comment type="similarity">
    <text evidence="10">Belongs to the IspG family.</text>
</comment>
<keyword evidence="18" id="KW-1185">Reference proteome</keyword>
<protein>
    <recommendedName>
        <fullName evidence="12">4-hydroxy-3-methylbut-2-en-1-yl diphosphate synthase (ferredoxin), chloroplastic</fullName>
        <ecNumber evidence="11">1.17.7.1</ecNumber>
    </recommendedName>
    <alternativeName>
        <fullName evidence="13">1-hydroxy-2-methyl-2-(E)-butenyl 4-diphosphate synthase</fullName>
    </alternativeName>
</protein>
<dbReference type="GO" id="GO:0016114">
    <property type="term" value="P:terpenoid biosynthetic process"/>
    <property type="evidence" value="ECO:0007669"/>
    <property type="project" value="InterPro"/>
</dbReference>
<evidence type="ECO:0000256" key="9">
    <source>
        <dbReference type="ARBA" id="ARBA00060620"/>
    </source>
</evidence>
<evidence type="ECO:0000256" key="7">
    <source>
        <dbReference type="ARBA" id="ARBA00023229"/>
    </source>
</evidence>
<evidence type="ECO:0000256" key="4">
    <source>
        <dbReference type="ARBA" id="ARBA00023002"/>
    </source>
</evidence>
<organism evidence="17 18">
    <name type="scientific">Diacronema lutheri</name>
    <name type="common">Unicellular marine alga</name>
    <name type="synonym">Monochrysis lutheri</name>
    <dbReference type="NCBI Taxonomy" id="2081491"/>
    <lineage>
        <taxon>Eukaryota</taxon>
        <taxon>Haptista</taxon>
        <taxon>Haptophyta</taxon>
        <taxon>Pavlovophyceae</taxon>
        <taxon>Pavlovales</taxon>
        <taxon>Pavlovaceae</taxon>
        <taxon>Diacronema</taxon>
    </lineage>
</organism>
<dbReference type="Pfam" id="PF26540">
    <property type="entry name" value="GcpE_C"/>
    <property type="match status" value="1"/>
</dbReference>
<keyword evidence="6" id="KW-0411">Iron-sulfur</keyword>
<evidence type="ECO:0000256" key="14">
    <source>
        <dbReference type="SAM" id="SignalP"/>
    </source>
</evidence>
<dbReference type="EC" id="1.17.7.1" evidence="11"/>
<evidence type="ECO:0000256" key="6">
    <source>
        <dbReference type="ARBA" id="ARBA00023014"/>
    </source>
</evidence>
<dbReference type="PANTHER" id="PTHR30454:SF0">
    <property type="entry name" value="4-HYDROXY-3-METHYLBUT-2-EN-1-YL DIPHOSPHATE SYNTHASE (FERREDOXIN), CHLOROPLASTIC"/>
    <property type="match status" value="1"/>
</dbReference>
<dbReference type="Pfam" id="PF04551">
    <property type="entry name" value="GcpE"/>
    <property type="match status" value="1"/>
</dbReference>
<feature type="signal peptide" evidence="14">
    <location>
        <begin position="1"/>
        <end position="19"/>
    </location>
</feature>
<comment type="catalytic activity">
    <reaction evidence="8">
        <text>(2E)-4-hydroxy-3-methylbut-2-enyl diphosphate + 2 oxidized [2Fe-2S]-[ferredoxin] + H2O = 2-C-methyl-D-erythritol 2,4-cyclic diphosphate + 2 reduced [2Fe-2S]-[ferredoxin] + H(+)</text>
        <dbReference type="Rhea" id="RHEA:26119"/>
        <dbReference type="Rhea" id="RHEA-COMP:10000"/>
        <dbReference type="Rhea" id="RHEA-COMP:10001"/>
        <dbReference type="ChEBI" id="CHEBI:15377"/>
        <dbReference type="ChEBI" id="CHEBI:15378"/>
        <dbReference type="ChEBI" id="CHEBI:33737"/>
        <dbReference type="ChEBI" id="CHEBI:33738"/>
        <dbReference type="ChEBI" id="CHEBI:58483"/>
        <dbReference type="ChEBI" id="CHEBI:128753"/>
        <dbReference type="EC" id="1.17.7.1"/>
    </reaction>
</comment>
<keyword evidence="14" id="KW-0732">Signal</keyword>
<evidence type="ECO:0000313" key="17">
    <source>
        <dbReference type="EMBL" id="KAG8464727.1"/>
    </source>
</evidence>
<dbReference type="GO" id="GO:0046429">
    <property type="term" value="F:4-hydroxy-3-methylbut-2-en-1-yl diphosphate synthase activity (ferredoxin)"/>
    <property type="evidence" value="ECO:0007669"/>
    <property type="project" value="UniProtKB-EC"/>
</dbReference>
<keyword evidence="4" id="KW-0560">Oxidoreductase</keyword>
<evidence type="ECO:0000259" key="15">
    <source>
        <dbReference type="Pfam" id="PF04551"/>
    </source>
</evidence>
<dbReference type="AlphaFoldDB" id="A0A8J5XID9"/>
<name>A0A8J5XID9_DIALT</name>
<dbReference type="Gene3D" id="3.30.413.10">
    <property type="entry name" value="Sulfite Reductase Hemoprotein, domain 1"/>
    <property type="match status" value="1"/>
</dbReference>
<dbReference type="OrthoDB" id="429167at2759"/>
<evidence type="ECO:0000313" key="18">
    <source>
        <dbReference type="Proteomes" id="UP000751190"/>
    </source>
</evidence>
<dbReference type="Gene3D" id="3.20.20.20">
    <property type="entry name" value="Dihydropteroate synthase-like"/>
    <property type="match status" value="1"/>
</dbReference>
<dbReference type="PANTHER" id="PTHR30454">
    <property type="entry name" value="4-HYDROXY-3-METHYLBUT-2-EN-1-YL DIPHOSPHATE SYNTHASE"/>
    <property type="match status" value="1"/>
</dbReference>
<feature type="domain" description="IspG TIM-barrel" evidence="15">
    <location>
        <begin position="60"/>
        <end position="329"/>
    </location>
</feature>
<keyword evidence="3" id="KW-0479">Metal-binding</keyword>
<evidence type="ECO:0000256" key="10">
    <source>
        <dbReference type="ARBA" id="ARBA00061554"/>
    </source>
</evidence>
<dbReference type="GO" id="GO:0005506">
    <property type="term" value="F:iron ion binding"/>
    <property type="evidence" value="ECO:0007669"/>
    <property type="project" value="InterPro"/>
</dbReference>
<feature type="domain" description="IspG C-terminal" evidence="16">
    <location>
        <begin position="615"/>
        <end position="703"/>
    </location>
</feature>
<keyword evidence="5" id="KW-0408">Iron</keyword>
<reference evidence="17" key="1">
    <citation type="submission" date="2021-05" db="EMBL/GenBank/DDBJ databases">
        <title>The genome of the haptophyte Pavlova lutheri (Diacronema luteri, Pavlovales) - a model for lipid biosynthesis in eukaryotic algae.</title>
        <authorList>
            <person name="Hulatt C.J."/>
            <person name="Posewitz M.C."/>
        </authorList>
    </citation>
    <scope>NUCLEOTIDE SEQUENCE</scope>
    <source>
        <strain evidence="17">NIVA-4/92</strain>
    </source>
</reference>
<keyword evidence="7" id="KW-0414">Isoprene biosynthesis</keyword>
<dbReference type="InterPro" id="IPR004588">
    <property type="entry name" value="IspG_bac-typ"/>
</dbReference>
<dbReference type="GO" id="GO:0019288">
    <property type="term" value="P:isopentenyl diphosphate biosynthetic process, methylerythritol 4-phosphate pathway"/>
    <property type="evidence" value="ECO:0007669"/>
    <property type="project" value="TreeGrafter"/>
</dbReference>
<dbReference type="NCBIfam" id="TIGR00612">
    <property type="entry name" value="ispG_gcpE"/>
    <property type="match status" value="1"/>
</dbReference>
<dbReference type="InterPro" id="IPR058578">
    <property type="entry name" value="IspG_TIM"/>
</dbReference>
<dbReference type="InterPro" id="IPR011005">
    <property type="entry name" value="Dihydropteroate_synth-like_sf"/>
</dbReference>
<evidence type="ECO:0000256" key="13">
    <source>
        <dbReference type="ARBA" id="ARBA00083306"/>
    </source>
</evidence>
<dbReference type="OMA" id="LYVGKEC"/>
<evidence type="ECO:0000256" key="12">
    <source>
        <dbReference type="ARBA" id="ARBA00072132"/>
    </source>
</evidence>